<name>A0A1F7U743_9BACT</name>
<feature type="transmembrane region" description="Helical" evidence="1">
    <location>
        <begin position="63"/>
        <end position="85"/>
    </location>
</feature>
<dbReference type="Pfam" id="PF20221">
    <property type="entry name" value="DUF6580"/>
    <property type="match status" value="1"/>
</dbReference>
<reference evidence="2 3" key="1">
    <citation type="journal article" date="2016" name="Nat. Commun.">
        <title>Thousands of microbial genomes shed light on interconnected biogeochemical processes in an aquifer system.</title>
        <authorList>
            <person name="Anantharaman K."/>
            <person name="Brown C.T."/>
            <person name="Hug L.A."/>
            <person name="Sharon I."/>
            <person name="Castelle C.J."/>
            <person name="Probst A.J."/>
            <person name="Thomas B.C."/>
            <person name="Singh A."/>
            <person name="Wilkins M.J."/>
            <person name="Karaoz U."/>
            <person name="Brodie E.L."/>
            <person name="Williams K.H."/>
            <person name="Hubbard S.S."/>
            <person name="Banfield J.F."/>
        </authorList>
    </citation>
    <scope>NUCLEOTIDE SEQUENCE [LARGE SCALE GENOMIC DNA]</scope>
</reference>
<sequence>MLHAVLALALIVLAAASRLFDHPANFTPVAAVALFAGVYLPRKWGWGLPLVVMLASDAVIGFYQWQVMASVYLSFIVAIGIGWYIRRGKSVGSVFIGSLASSVLFFFVTNAAVWAWGGLYLQTADGLLTSYLMGIPFFKNTLLGDLFYTGFLFGSFEALGFLVGRETRSVRVRAERQ</sequence>
<dbReference type="InterPro" id="IPR046487">
    <property type="entry name" value="DUF6580"/>
</dbReference>
<evidence type="ECO:0000313" key="3">
    <source>
        <dbReference type="Proteomes" id="UP000176303"/>
    </source>
</evidence>
<comment type="caution">
    <text evidence="2">The sequence shown here is derived from an EMBL/GenBank/DDBJ whole genome shotgun (WGS) entry which is preliminary data.</text>
</comment>
<keyword evidence="1" id="KW-0812">Transmembrane</keyword>
<keyword evidence="1" id="KW-0472">Membrane</keyword>
<feature type="transmembrane region" description="Helical" evidence="1">
    <location>
        <begin position="94"/>
        <end position="117"/>
    </location>
</feature>
<dbReference type="Proteomes" id="UP000176303">
    <property type="component" value="Unassembled WGS sequence"/>
</dbReference>
<proteinExistence type="predicted"/>
<feature type="transmembrane region" description="Helical" evidence="1">
    <location>
        <begin position="146"/>
        <end position="164"/>
    </location>
</feature>
<evidence type="ECO:0000256" key="1">
    <source>
        <dbReference type="SAM" id="Phobius"/>
    </source>
</evidence>
<evidence type="ECO:0008006" key="4">
    <source>
        <dbReference type="Google" id="ProtNLM"/>
    </source>
</evidence>
<evidence type="ECO:0000313" key="2">
    <source>
        <dbReference type="EMBL" id="OGL74076.1"/>
    </source>
</evidence>
<accession>A0A1F7U743</accession>
<dbReference type="EMBL" id="MGDZ01000008">
    <property type="protein sequence ID" value="OGL74076.1"/>
    <property type="molecule type" value="Genomic_DNA"/>
</dbReference>
<dbReference type="AlphaFoldDB" id="A0A1F7U743"/>
<organism evidence="2 3">
    <name type="scientific">Candidatus Uhrbacteria bacterium RIFCSPHIGHO2_02_FULL_57_19</name>
    <dbReference type="NCBI Taxonomy" id="1802391"/>
    <lineage>
        <taxon>Bacteria</taxon>
        <taxon>Candidatus Uhriibacteriota</taxon>
    </lineage>
</organism>
<keyword evidence="1" id="KW-1133">Transmembrane helix</keyword>
<gene>
    <name evidence="2" type="ORF">A3D72_02635</name>
</gene>
<protein>
    <recommendedName>
        <fullName evidence="4">Rod shape-determining protein MreD</fullName>
    </recommendedName>
</protein>